<reference evidence="3" key="1">
    <citation type="journal article" date="2019" name="Nat. Commun.">
        <title>The genome of broomcorn millet.</title>
        <authorList>
            <person name="Zou C."/>
            <person name="Miki D."/>
            <person name="Li D."/>
            <person name="Tang Q."/>
            <person name="Xiao L."/>
            <person name="Rajput S."/>
            <person name="Deng P."/>
            <person name="Jia W."/>
            <person name="Huang R."/>
            <person name="Zhang M."/>
            <person name="Sun Y."/>
            <person name="Hu J."/>
            <person name="Fu X."/>
            <person name="Schnable P.S."/>
            <person name="Li F."/>
            <person name="Zhang H."/>
            <person name="Feng B."/>
            <person name="Zhu X."/>
            <person name="Liu R."/>
            <person name="Schnable J.C."/>
            <person name="Zhu J.-K."/>
            <person name="Zhang H."/>
        </authorList>
    </citation>
    <scope>NUCLEOTIDE SEQUENCE [LARGE SCALE GENOMIC DNA]</scope>
</reference>
<dbReference type="PANTHER" id="PTHR33018">
    <property type="entry name" value="OS10G0338966 PROTEIN-RELATED"/>
    <property type="match status" value="1"/>
</dbReference>
<comment type="caution">
    <text evidence="2">The sequence shown here is derived from an EMBL/GenBank/DDBJ whole genome shotgun (WGS) entry which is preliminary data.</text>
</comment>
<dbReference type="Proteomes" id="UP000275267">
    <property type="component" value="Unassembled WGS sequence"/>
</dbReference>
<evidence type="ECO:0000313" key="3">
    <source>
        <dbReference type="Proteomes" id="UP000275267"/>
    </source>
</evidence>
<dbReference type="EMBL" id="PQIB02000004">
    <property type="protein sequence ID" value="RLN24608.1"/>
    <property type="molecule type" value="Genomic_DNA"/>
</dbReference>
<keyword evidence="3" id="KW-1185">Reference proteome</keyword>
<dbReference type="PANTHER" id="PTHR33018:SF34">
    <property type="entry name" value="OS02G0472350 PROTEIN"/>
    <property type="match status" value="1"/>
</dbReference>
<feature type="compositionally biased region" description="Basic and acidic residues" evidence="1">
    <location>
        <begin position="9"/>
        <end position="26"/>
    </location>
</feature>
<feature type="region of interest" description="Disordered" evidence="1">
    <location>
        <begin position="1"/>
        <end position="27"/>
    </location>
</feature>
<protein>
    <submittedName>
        <fullName evidence="2">Uncharacterized protein</fullName>
    </submittedName>
</protein>
<dbReference type="AlphaFoldDB" id="A0A3L6SPS5"/>
<sequence length="97" mass="11094">MGRKGYAGKRKDWEEEDEKYTAEGKENPWMQFPGRSRPYLLARLEKRTERGDISFSFPLVSALAERVKAITTEASDGSFSSVRENDVLTQALENPEH</sequence>
<accession>A0A3L6SPS5</accession>
<organism evidence="2 3">
    <name type="scientific">Panicum miliaceum</name>
    <name type="common">Proso millet</name>
    <name type="synonym">Broomcorn millet</name>
    <dbReference type="NCBI Taxonomy" id="4540"/>
    <lineage>
        <taxon>Eukaryota</taxon>
        <taxon>Viridiplantae</taxon>
        <taxon>Streptophyta</taxon>
        <taxon>Embryophyta</taxon>
        <taxon>Tracheophyta</taxon>
        <taxon>Spermatophyta</taxon>
        <taxon>Magnoliopsida</taxon>
        <taxon>Liliopsida</taxon>
        <taxon>Poales</taxon>
        <taxon>Poaceae</taxon>
        <taxon>PACMAD clade</taxon>
        <taxon>Panicoideae</taxon>
        <taxon>Panicodae</taxon>
        <taxon>Paniceae</taxon>
        <taxon>Panicinae</taxon>
        <taxon>Panicum</taxon>
        <taxon>Panicum sect. Panicum</taxon>
    </lineage>
</organism>
<proteinExistence type="predicted"/>
<name>A0A3L6SPS5_PANMI</name>
<evidence type="ECO:0000313" key="2">
    <source>
        <dbReference type="EMBL" id="RLN24608.1"/>
    </source>
</evidence>
<evidence type="ECO:0000256" key="1">
    <source>
        <dbReference type="SAM" id="MobiDB-lite"/>
    </source>
</evidence>
<gene>
    <name evidence="2" type="ORF">C2845_PM07G09970</name>
</gene>